<dbReference type="Pfam" id="PF04357">
    <property type="entry name" value="TamB"/>
    <property type="match status" value="1"/>
</dbReference>
<sequence length="1467" mass="163779">MQFKPVQTYLAKRAAKYLSGELHTKINIKSLYLKPFKSLVLEDLYVQDLQKDTLLYAPRLTVDLNLLSIKLRKISVNTVQLDNGQFYLKDFKDSSNLGFIINYFSSGKPEVKKKGKPYDITFDKIVLNDFGFKYKNFNNPDTTITGVVNFDDVDLKKLNGTFLNLDTKNHLAKFQVRHLTFREKSGFYLKNLTTLASIDTNSMEFKNLLLETPKTKLTDYVSFKFNKYKDFSRFVSKVYVKGVFKNSLLHPADISFFAPEVQPYKVDFHIDGRINGYVNNFKARSFAVRAGNATYLKGDFDITGLPKLSETFLDLKFDQIASNHRDADEIIRALTGKKTSQVPQFFQKFGNINFKGRFTGFPKDFIAFGEFKTGLGRIVTDVNMKLLATPVYSGTVKTYDFDFGKLADEPLLGRGTLSARIKGRGFSQKTLNSQINTTASYFTFKGYTYHNIDLNGKFNKNRFDGNVKINDNNLVLDFDGGVDLNPALPEFNFTSSIKNANLKNLNLTKDTLAVDAELTTNFTGNDLNNLQGNLLINRVRITTPKNSFIVDSVYLDANGIGANRELHVNSDILEASIKGEYDLNTLPSYFKSVAKRYVPSLQTTIVKGGVQNFNFNLQIKYFEPLSALFAPDLKLPEGALLTGVFKSQENLTNFNASSNLIQYKKIKVNNFILDESNNEQALNVFISSDRVDLTDSLFIKNVNIANVLKNDSLNLNVKLSDKSATNQLDLNGLAEFKADSSMKLSILPSDVVINNNEWKITDKVKIGFDRNKINIAGFELSRNDQSVTINGIISEDPKDHIDLLFENFQLANLNTLTNAAGVLIKGKLNGSIGVTALSKTPHIETDLRGDSVVVNSTAIGNFTIKADFDNETKLVNAKANIQNKGFETLDIEGTYNARPDENTLNLQVRMDKSEIVIFEPFIKDLVSNLSGTVSADLTVTGKATDPQIDGTLSLNNAGMTVNFLKTAYHINDRVKVENSKIFLENLILRDVRNHEAIANGSVDMKDPNNPTIDVNLTAQNFMALNTTRKDNQLYYGVAYATGVFSFKGPTDNINIDIDAKTEDGTVFNIPLNSAETVSDKDFITFIKKDSNFVAKKESSFKGVNMNFILNVDNKTEVNIFTEVGKLTGRGDAQINLKITSMGDFEMYGDYLISTGKFEFTAQDFINKIFEIDRGGSVRWTGNPTDAKINVNATYAVRASLGPLYTAANIPAQSNANQRVLSEAIMTLTGSLLRPDITFNLDFPSDSYVKDELQAYLSDQGNVTQQAVSLILRRSFAPGSGTDITQQLNSTVQSAATELFFNQFNNVLAQSLNLKFVDLNIRSFNEASASIRLLNDRLVLTGGVTDTRANIGDFNVIGSAVAHDVEASYLIKKDGSLSIRASNRLNNRNFLNPVEEYVNAIGIVYRQEFDNFGEFLKIIIGQKRREERRKHLEEEQKKKPDPATTEKPVAIKPADAKAIDKKIVPTAN</sequence>
<evidence type="ECO:0000313" key="7">
    <source>
        <dbReference type="EMBL" id="MXV50803.1"/>
    </source>
</evidence>
<feature type="domain" description="Translocation and assembly module TamB C-terminal" evidence="6">
    <location>
        <begin position="989"/>
        <end position="1408"/>
    </location>
</feature>
<gene>
    <name evidence="7" type="ORF">GS399_07440</name>
</gene>
<evidence type="ECO:0000313" key="8">
    <source>
        <dbReference type="Proteomes" id="UP000466586"/>
    </source>
</evidence>
<dbReference type="EMBL" id="WVHT01000003">
    <property type="protein sequence ID" value="MXV50803.1"/>
    <property type="molecule type" value="Genomic_DNA"/>
</dbReference>
<comment type="subcellular location">
    <subcellularLocation>
        <location evidence="1">Membrane</location>
        <topology evidence="1">Single-pass membrane protein</topology>
    </subcellularLocation>
</comment>
<comment type="caution">
    <text evidence="7">The sequence shown here is derived from an EMBL/GenBank/DDBJ whole genome shotgun (WGS) entry which is preliminary data.</text>
</comment>
<evidence type="ECO:0000256" key="5">
    <source>
        <dbReference type="SAM" id="MobiDB-lite"/>
    </source>
</evidence>
<keyword evidence="4" id="KW-0472">Membrane</keyword>
<dbReference type="Proteomes" id="UP000466586">
    <property type="component" value="Unassembled WGS sequence"/>
</dbReference>
<keyword evidence="2" id="KW-0812">Transmembrane</keyword>
<dbReference type="GO" id="GO:0009306">
    <property type="term" value="P:protein secretion"/>
    <property type="evidence" value="ECO:0007669"/>
    <property type="project" value="InterPro"/>
</dbReference>
<accession>A0A7K1Y883</accession>
<evidence type="ECO:0000259" key="6">
    <source>
        <dbReference type="Pfam" id="PF04357"/>
    </source>
</evidence>
<name>A0A7K1Y883_9SPHI</name>
<evidence type="ECO:0000256" key="3">
    <source>
        <dbReference type="ARBA" id="ARBA00022989"/>
    </source>
</evidence>
<keyword evidence="8" id="KW-1185">Reference proteome</keyword>
<evidence type="ECO:0000256" key="1">
    <source>
        <dbReference type="ARBA" id="ARBA00004167"/>
    </source>
</evidence>
<organism evidence="7 8">
    <name type="scientific">Hufsiella arboris</name>
    <dbReference type="NCBI Taxonomy" id="2695275"/>
    <lineage>
        <taxon>Bacteria</taxon>
        <taxon>Pseudomonadati</taxon>
        <taxon>Bacteroidota</taxon>
        <taxon>Sphingobacteriia</taxon>
        <taxon>Sphingobacteriales</taxon>
        <taxon>Sphingobacteriaceae</taxon>
        <taxon>Hufsiella</taxon>
    </lineage>
</organism>
<protein>
    <submittedName>
        <fullName evidence="7">Translocation/assembly module TamB</fullName>
    </submittedName>
</protein>
<dbReference type="GO" id="GO:0005886">
    <property type="term" value="C:plasma membrane"/>
    <property type="evidence" value="ECO:0007669"/>
    <property type="project" value="InterPro"/>
</dbReference>
<evidence type="ECO:0000256" key="2">
    <source>
        <dbReference type="ARBA" id="ARBA00022692"/>
    </source>
</evidence>
<dbReference type="InterPro" id="IPR007452">
    <property type="entry name" value="TamB_C"/>
</dbReference>
<keyword evidence="3" id="KW-1133">Transmembrane helix</keyword>
<proteinExistence type="predicted"/>
<evidence type="ECO:0000256" key="4">
    <source>
        <dbReference type="ARBA" id="ARBA00023136"/>
    </source>
</evidence>
<feature type="compositionally biased region" description="Basic and acidic residues" evidence="5">
    <location>
        <begin position="1425"/>
        <end position="1440"/>
    </location>
</feature>
<feature type="region of interest" description="Disordered" evidence="5">
    <location>
        <begin position="1425"/>
        <end position="1450"/>
    </location>
</feature>
<reference evidence="7 8" key="1">
    <citation type="submission" date="2019-11" db="EMBL/GenBank/DDBJ databases">
        <title>Pedobacter sp. HMF7647 Genome sequencing and assembly.</title>
        <authorList>
            <person name="Kang H."/>
            <person name="Kim H."/>
            <person name="Joh K."/>
        </authorList>
    </citation>
    <scope>NUCLEOTIDE SEQUENCE [LARGE SCALE GENOMIC DNA]</scope>
    <source>
        <strain evidence="7 8">HMF7647</strain>
    </source>
</reference>